<dbReference type="CDD" id="cd01300">
    <property type="entry name" value="YtcJ_like"/>
    <property type="match status" value="1"/>
</dbReference>
<feature type="domain" description="Amidohydrolase 3" evidence="1">
    <location>
        <begin position="71"/>
        <end position="547"/>
    </location>
</feature>
<reference evidence="2 3" key="1">
    <citation type="submission" date="2015-11" db="EMBL/GenBank/DDBJ databases">
        <title>Whole-Genome Sequence of Candidatus Oderbacter manganicum from the National Park Lower Oder Valley, Germany.</title>
        <authorList>
            <person name="Braun B."/>
            <person name="Liere K."/>
            <person name="Szewzyk U."/>
        </authorList>
    </citation>
    <scope>NUCLEOTIDE SEQUENCE [LARGE SCALE GENOMIC DNA]</scope>
    <source>
        <strain evidence="2 3">OTSz_A_272</strain>
    </source>
</reference>
<dbReference type="STRING" id="1759059.ATE48_12490"/>
<dbReference type="Gene3D" id="2.30.40.10">
    <property type="entry name" value="Urease, subunit C, domain 1"/>
    <property type="match status" value="1"/>
</dbReference>
<dbReference type="OrthoDB" id="9811399at2"/>
<dbReference type="AlphaFoldDB" id="A0A1B1AJE9"/>
<evidence type="ECO:0000313" key="2">
    <source>
        <dbReference type="EMBL" id="ANP46675.1"/>
    </source>
</evidence>
<dbReference type="InParanoid" id="A0A1B1AJE9"/>
<dbReference type="InterPro" id="IPR011059">
    <property type="entry name" value="Metal-dep_hydrolase_composite"/>
</dbReference>
<dbReference type="GO" id="GO:0016810">
    <property type="term" value="F:hydrolase activity, acting on carbon-nitrogen (but not peptide) bonds"/>
    <property type="evidence" value="ECO:0007669"/>
    <property type="project" value="InterPro"/>
</dbReference>
<dbReference type="PANTHER" id="PTHR22642">
    <property type="entry name" value="IMIDAZOLONEPROPIONASE"/>
    <property type="match status" value="1"/>
</dbReference>
<dbReference type="EMBL" id="CP013244">
    <property type="protein sequence ID" value="ANP46675.1"/>
    <property type="molecule type" value="Genomic_DNA"/>
</dbReference>
<gene>
    <name evidence="2" type="ORF">ATE48_12490</name>
</gene>
<keyword evidence="3" id="KW-1185">Reference proteome</keyword>
<dbReference type="SUPFAM" id="SSF51556">
    <property type="entry name" value="Metallo-dependent hydrolases"/>
    <property type="match status" value="1"/>
</dbReference>
<organism evidence="2 3">
    <name type="scientific">Candidatus Viadribacter manganicus</name>
    <dbReference type="NCBI Taxonomy" id="1759059"/>
    <lineage>
        <taxon>Bacteria</taxon>
        <taxon>Pseudomonadati</taxon>
        <taxon>Pseudomonadota</taxon>
        <taxon>Alphaproteobacteria</taxon>
        <taxon>Hyphomonadales</taxon>
        <taxon>Hyphomonadaceae</taxon>
        <taxon>Candidatus Viadribacter</taxon>
    </lineage>
</organism>
<accession>A0A1B1AJE9</accession>
<dbReference type="SUPFAM" id="SSF51338">
    <property type="entry name" value="Composite domain of metallo-dependent hydrolases"/>
    <property type="match status" value="1"/>
</dbReference>
<dbReference type="InterPro" id="IPR033932">
    <property type="entry name" value="YtcJ-like"/>
</dbReference>
<evidence type="ECO:0000259" key="1">
    <source>
        <dbReference type="Pfam" id="PF07969"/>
    </source>
</evidence>
<sequence length="550" mass="58553">MHLSRRHFAQASLGALIAGCAPRGAPDLIIHGGPIYTGAGAAKAEAIRVKDGLFAAVGSRADVSANARGAREIDLAGAAAFAGFTDSHVHLTGVGAAALILDLVGVTSIVDLQTRLRAYAAQHPEGPIHGRGWIETHWPEQRFPNRADLDVIVSDRPVFLGRVDGHAAVVNSAALQLAQIDNNTANPSGGAIQRDTSGAATGMLIDNAMDLVQRVFPPMTPAMQREALLQGARIYAARGWTGVHNMSTSLAEAQLFEEFAANGELPLSADIYLTPDDGEIVLQRGPYGEGAVKVRGIKMYIDGALGSRGAALLAPYSDAHESSGLLVMPIEQIGDIVRRAREKNVQITTHAIGDRGNRLMLDAYRDAFADSPEALRNARFRIEHAQIIDRADIRRFAAQGVIASMQPSHAISDLFFAPARLGPQRLAGAYAWRALLDSGAMICGGTDAPVEKGDPLIEYYAATYRHDLTGFAGPDWHQEQVVTRSEALRMFTSAAAFATFSENERGAIEVGKRANVSVFSVDLMTAEPAAIPTATPLLTVSDGRVTHEAL</sequence>
<dbReference type="InterPro" id="IPR032466">
    <property type="entry name" value="Metal_Hydrolase"/>
</dbReference>
<proteinExistence type="predicted"/>
<dbReference type="PANTHER" id="PTHR22642:SF2">
    <property type="entry name" value="PROTEIN LONG AFTER FAR-RED 3"/>
    <property type="match status" value="1"/>
</dbReference>
<protein>
    <recommendedName>
        <fullName evidence="1">Amidohydrolase 3 domain-containing protein</fullName>
    </recommendedName>
</protein>
<dbReference type="KEGG" id="cbot:ATE48_12490"/>
<dbReference type="RefSeq" id="WP_066772005.1">
    <property type="nucleotide sequence ID" value="NZ_CP013244.1"/>
</dbReference>
<dbReference type="PROSITE" id="PS51257">
    <property type="entry name" value="PROKAR_LIPOPROTEIN"/>
    <property type="match status" value="1"/>
</dbReference>
<evidence type="ECO:0000313" key="3">
    <source>
        <dbReference type="Proteomes" id="UP000092498"/>
    </source>
</evidence>
<dbReference type="Gene3D" id="3.10.310.70">
    <property type="match status" value="1"/>
</dbReference>
<dbReference type="Proteomes" id="UP000092498">
    <property type="component" value="Chromosome"/>
</dbReference>
<dbReference type="InterPro" id="IPR013108">
    <property type="entry name" value="Amidohydro_3"/>
</dbReference>
<name>A0A1B1AJE9_9PROT</name>
<dbReference type="Gene3D" id="3.20.20.140">
    <property type="entry name" value="Metal-dependent hydrolases"/>
    <property type="match status" value="1"/>
</dbReference>
<dbReference type="Pfam" id="PF07969">
    <property type="entry name" value="Amidohydro_3"/>
    <property type="match status" value="1"/>
</dbReference>